<sequence length="548" mass="60959">MLSLRRLFEEMGEKNVVTWTSLMVGYSSNGDPEEAVNVYCRMRREGVACNQNYFAIVISSCGLLEDLLLCHQVLANAVVSGFKLSISVSNSIISMFGGFGCAEEASRVFNRMEERDTISWNPMISAYSRNELCQESFRCFHYMRHSKVKPDSTTLSSLVSACSSEDNLNGGRGVHDLVAKIGLDSNVCVCNALLSFYADVGKCKDAELLFREMPKKDLISWNSMMSSYVQNGEYLVALKLFIGLLGTSKIRNHVTFASALAACSARESLNEGKLVHALIIQAGLHKNLVVRNALVTMYGKCGIMREAKRVFQMMYERDRVTWNALIGGYTENEDPKEAINTFILMRQDGMTVNYITVINVLGSCLIPENLKKYGRPIHGYTVLSGLERDSYVQNSLLTMYAKCGDLDSSKFIFDGLANKNVVSWNAIIAANAHHGSGEEALKYVLEIHRTGLEFDQFSFSGGLAASSSLGLLQVGQQLHNMIIKQGFESDLHVINAAMDMYGKCGEMLDVLQILPTSKDRSRLSWNILISGFSRHGGFQKARERFIKC</sequence>
<accession>A0A7J7L9J5</accession>
<dbReference type="FunFam" id="1.25.40.10:FF:000285">
    <property type="entry name" value="Pentatricopeptide repeat-containing protein, chloroplastic"/>
    <property type="match status" value="1"/>
</dbReference>
<reference evidence="3 4" key="1">
    <citation type="journal article" date="2020" name="IScience">
        <title>Genome Sequencing of the Endangered Kingdonia uniflora (Circaeasteraceae, Ranunculales) Reveals Potential Mechanisms of Evolutionary Specialization.</title>
        <authorList>
            <person name="Sun Y."/>
            <person name="Deng T."/>
            <person name="Zhang A."/>
            <person name="Moore M.J."/>
            <person name="Landis J.B."/>
            <person name="Lin N."/>
            <person name="Zhang H."/>
            <person name="Zhang X."/>
            <person name="Huang J."/>
            <person name="Zhang X."/>
            <person name="Sun H."/>
            <person name="Wang H."/>
        </authorList>
    </citation>
    <scope>NUCLEOTIDE SEQUENCE [LARGE SCALE GENOMIC DNA]</scope>
    <source>
        <strain evidence="3">TB1705</strain>
        <tissue evidence="3">Leaf</tissue>
    </source>
</reference>
<evidence type="ECO:0000313" key="4">
    <source>
        <dbReference type="Proteomes" id="UP000541444"/>
    </source>
</evidence>
<feature type="repeat" description="PPR" evidence="2">
    <location>
        <begin position="116"/>
        <end position="150"/>
    </location>
</feature>
<dbReference type="PROSITE" id="PS51375">
    <property type="entry name" value="PPR"/>
    <property type="match status" value="5"/>
</dbReference>
<comment type="caution">
    <text evidence="3">The sequence shown here is derived from an EMBL/GenBank/DDBJ whole genome shotgun (WGS) entry which is preliminary data.</text>
</comment>
<name>A0A7J7L9J5_9MAGN</name>
<dbReference type="OrthoDB" id="607373at2759"/>
<feature type="repeat" description="PPR" evidence="2">
    <location>
        <begin position="420"/>
        <end position="454"/>
    </location>
</feature>
<dbReference type="EMBL" id="JACGCM010002501">
    <property type="protein sequence ID" value="KAF6139321.1"/>
    <property type="molecule type" value="Genomic_DNA"/>
</dbReference>
<organism evidence="3 4">
    <name type="scientific">Kingdonia uniflora</name>
    <dbReference type="NCBI Taxonomy" id="39325"/>
    <lineage>
        <taxon>Eukaryota</taxon>
        <taxon>Viridiplantae</taxon>
        <taxon>Streptophyta</taxon>
        <taxon>Embryophyta</taxon>
        <taxon>Tracheophyta</taxon>
        <taxon>Spermatophyta</taxon>
        <taxon>Magnoliopsida</taxon>
        <taxon>Ranunculales</taxon>
        <taxon>Circaeasteraceae</taxon>
        <taxon>Kingdonia</taxon>
    </lineage>
</organism>
<feature type="repeat" description="PPR" evidence="2">
    <location>
        <begin position="186"/>
        <end position="220"/>
    </location>
</feature>
<dbReference type="NCBIfam" id="TIGR00756">
    <property type="entry name" value="PPR"/>
    <property type="match status" value="4"/>
</dbReference>
<evidence type="ECO:0000256" key="2">
    <source>
        <dbReference type="PROSITE-ProRule" id="PRU00708"/>
    </source>
</evidence>
<gene>
    <name evidence="3" type="ORF">GIB67_021531</name>
</gene>
<keyword evidence="1" id="KW-0677">Repeat</keyword>
<dbReference type="Gene3D" id="1.25.40.10">
    <property type="entry name" value="Tetratricopeptide repeat domain"/>
    <property type="match status" value="5"/>
</dbReference>
<keyword evidence="4" id="KW-1185">Reference proteome</keyword>
<dbReference type="InterPro" id="IPR011990">
    <property type="entry name" value="TPR-like_helical_dom_sf"/>
</dbReference>
<feature type="repeat" description="PPR" evidence="2">
    <location>
        <begin position="15"/>
        <end position="49"/>
    </location>
</feature>
<dbReference type="Proteomes" id="UP000541444">
    <property type="component" value="Unassembled WGS sequence"/>
</dbReference>
<evidence type="ECO:0008006" key="5">
    <source>
        <dbReference type="Google" id="ProtNLM"/>
    </source>
</evidence>
<dbReference type="GO" id="GO:0003723">
    <property type="term" value="F:RNA binding"/>
    <property type="evidence" value="ECO:0007669"/>
    <property type="project" value="InterPro"/>
</dbReference>
<protein>
    <recommendedName>
        <fullName evidence="5">Pentatricopeptide repeat-containing protein</fullName>
    </recommendedName>
</protein>
<dbReference type="FunFam" id="1.25.40.10:FF:000381">
    <property type="entry name" value="Pentatricopeptide repeat-containing protein"/>
    <property type="match status" value="2"/>
</dbReference>
<dbReference type="FunFam" id="1.25.40.10:FF:000073">
    <property type="entry name" value="Pentatricopeptide repeat-containing protein chloroplastic"/>
    <property type="match status" value="1"/>
</dbReference>
<dbReference type="InterPro" id="IPR002885">
    <property type="entry name" value="PPR_rpt"/>
</dbReference>
<evidence type="ECO:0000313" key="3">
    <source>
        <dbReference type="EMBL" id="KAF6139321.1"/>
    </source>
</evidence>
<dbReference type="PANTHER" id="PTHR24015">
    <property type="entry name" value="OS07G0578800 PROTEIN-RELATED"/>
    <property type="match status" value="1"/>
</dbReference>
<evidence type="ECO:0000256" key="1">
    <source>
        <dbReference type="ARBA" id="ARBA00022737"/>
    </source>
</evidence>
<feature type="repeat" description="PPR" evidence="2">
    <location>
        <begin position="318"/>
        <end position="352"/>
    </location>
</feature>
<proteinExistence type="predicted"/>
<dbReference type="AlphaFoldDB" id="A0A7J7L9J5"/>
<dbReference type="PANTHER" id="PTHR24015:SF548">
    <property type="entry name" value="OS08G0340900 PROTEIN"/>
    <property type="match status" value="1"/>
</dbReference>
<dbReference type="GO" id="GO:0009451">
    <property type="term" value="P:RNA modification"/>
    <property type="evidence" value="ECO:0007669"/>
    <property type="project" value="InterPro"/>
</dbReference>
<dbReference type="Pfam" id="PF13041">
    <property type="entry name" value="PPR_2"/>
    <property type="match status" value="2"/>
</dbReference>
<dbReference type="InterPro" id="IPR046960">
    <property type="entry name" value="PPR_At4g14850-like_plant"/>
</dbReference>
<dbReference type="Pfam" id="PF01535">
    <property type="entry name" value="PPR"/>
    <property type="match status" value="7"/>
</dbReference>